<dbReference type="RefSeq" id="XP_049261748.1">
    <property type="nucleotide sequence ID" value="XM_049408989.1"/>
</dbReference>
<evidence type="ECO:0000313" key="7">
    <source>
        <dbReference type="EMBL" id="KAG7661515.1"/>
    </source>
</evidence>
<evidence type="ECO:0000256" key="2">
    <source>
        <dbReference type="ARBA" id="ARBA00023155"/>
    </source>
</evidence>
<dbReference type="InterPro" id="IPR001356">
    <property type="entry name" value="HD"/>
</dbReference>
<proteinExistence type="predicted"/>
<dbReference type="GO" id="GO:0005634">
    <property type="term" value="C:nucleus"/>
    <property type="evidence" value="ECO:0007669"/>
    <property type="project" value="UniProtKB-SubCell"/>
</dbReference>
<dbReference type="CDD" id="cd00086">
    <property type="entry name" value="homeodomain"/>
    <property type="match status" value="1"/>
</dbReference>
<dbReference type="Proteomes" id="UP000694255">
    <property type="component" value="Unassembled WGS sequence"/>
</dbReference>
<dbReference type="GeneID" id="73471774"/>
<accession>A0A8J5QHK7</accession>
<feature type="DNA-binding region" description="Homeobox" evidence="4">
    <location>
        <begin position="112"/>
        <end position="164"/>
    </location>
</feature>
<dbReference type="Pfam" id="PF05920">
    <property type="entry name" value="Homeobox_KN"/>
    <property type="match status" value="1"/>
</dbReference>
<comment type="subcellular location">
    <subcellularLocation>
        <location evidence="4">Nucleus</location>
    </subcellularLocation>
</comment>
<reference evidence="7 8" key="1">
    <citation type="journal article" date="2021" name="DNA Res.">
        <title>Genome analysis of Candida subhashii reveals its hybrid nature and dual mitochondrial genome conformations.</title>
        <authorList>
            <person name="Mixao V."/>
            <person name="Hegedusova E."/>
            <person name="Saus E."/>
            <person name="Pryszcz L.P."/>
            <person name="Cillingova A."/>
            <person name="Nosek J."/>
            <person name="Gabaldon T."/>
        </authorList>
    </citation>
    <scope>NUCLEOTIDE SEQUENCE [LARGE SCALE GENOMIC DNA]</scope>
    <source>
        <strain evidence="7 8">CBS 10753</strain>
    </source>
</reference>
<gene>
    <name evidence="7" type="ORF">J8A68_004974</name>
</gene>
<evidence type="ECO:0000256" key="3">
    <source>
        <dbReference type="ARBA" id="ARBA00023242"/>
    </source>
</evidence>
<dbReference type="PROSITE" id="PS50071">
    <property type="entry name" value="HOMEOBOX_2"/>
    <property type="match status" value="1"/>
</dbReference>
<keyword evidence="2 4" id="KW-0371">Homeobox</keyword>
<organism evidence="7 8">
    <name type="scientific">[Candida] subhashii</name>
    <dbReference type="NCBI Taxonomy" id="561895"/>
    <lineage>
        <taxon>Eukaryota</taxon>
        <taxon>Fungi</taxon>
        <taxon>Dikarya</taxon>
        <taxon>Ascomycota</taxon>
        <taxon>Saccharomycotina</taxon>
        <taxon>Pichiomycetes</taxon>
        <taxon>Debaryomycetaceae</taxon>
        <taxon>Spathaspora</taxon>
    </lineage>
</organism>
<protein>
    <submittedName>
        <fullName evidence="7">HMLALPHA2</fullName>
    </submittedName>
</protein>
<evidence type="ECO:0000256" key="5">
    <source>
        <dbReference type="SAM" id="MobiDB-lite"/>
    </source>
</evidence>
<feature type="region of interest" description="Disordered" evidence="5">
    <location>
        <begin position="92"/>
        <end position="114"/>
    </location>
</feature>
<dbReference type="GO" id="GO:0003677">
    <property type="term" value="F:DNA binding"/>
    <property type="evidence" value="ECO:0007669"/>
    <property type="project" value="UniProtKB-UniRule"/>
</dbReference>
<evidence type="ECO:0000259" key="6">
    <source>
        <dbReference type="PROSITE" id="PS50071"/>
    </source>
</evidence>
<name>A0A8J5QHK7_9ASCO</name>
<keyword evidence="3 4" id="KW-0539">Nucleus</keyword>
<keyword evidence="1 4" id="KW-0238">DNA-binding</keyword>
<keyword evidence="8" id="KW-1185">Reference proteome</keyword>
<dbReference type="InterPro" id="IPR008422">
    <property type="entry name" value="KN_HD"/>
</dbReference>
<dbReference type="AlphaFoldDB" id="A0A8J5QHK7"/>
<dbReference type="EMBL" id="JAGSYN010000218">
    <property type="protein sequence ID" value="KAG7661515.1"/>
    <property type="molecule type" value="Genomic_DNA"/>
</dbReference>
<feature type="domain" description="Homeobox" evidence="6">
    <location>
        <begin position="110"/>
        <end position="163"/>
    </location>
</feature>
<dbReference type="GO" id="GO:0006355">
    <property type="term" value="P:regulation of DNA-templated transcription"/>
    <property type="evidence" value="ECO:0007669"/>
    <property type="project" value="InterPro"/>
</dbReference>
<comment type="caution">
    <text evidence="7">The sequence shown here is derived from an EMBL/GenBank/DDBJ whole genome shotgun (WGS) entry which is preliminary data.</text>
</comment>
<dbReference type="OrthoDB" id="10056939at2759"/>
<evidence type="ECO:0000256" key="4">
    <source>
        <dbReference type="PROSITE-ProRule" id="PRU00108"/>
    </source>
</evidence>
<sequence length="166" mass="19255">MNNSAMLRQINQCLSMHVNTLLTFPVYDPQNIKEDIDSFSAKVKSIVASENLSSEDRELISSINDYSKLIYCILSERIALQEGPSHIYEEVDESHQQVTGTGVETTEESEADKKSNRRLIKKQLDILEKWYLENLRHPYLTRESIQELMTATSLSKCQVQNWYVFF</sequence>
<evidence type="ECO:0000313" key="8">
    <source>
        <dbReference type="Proteomes" id="UP000694255"/>
    </source>
</evidence>
<evidence type="ECO:0000256" key="1">
    <source>
        <dbReference type="ARBA" id="ARBA00023125"/>
    </source>
</evidence>